<proteinExistence type="predicted"/>
<dbReference type="InterPro" id="IPR050428">
    <property type="entry name" value="TCS_sensor_his_kinase"/>
</dbReference>
<feature type="domain" description="Signal transduction histidine kinase dimerisation/phosphoacceptor" evidence="11">
    <location>
        <begin position="56"/>
        <end position="121"/>
    </location>
</feature>
<dbReference type="EMBL" id="FOEF01000003">
    <property type="protein sequence ID" value="SEP09429.1"/>
    <property type="molecule type" value="Genomic_DNA"/>
</dbReference>
<keyword evidence="6" id="KW-0808">Transferase</keyword>
<evidence type="ECO:0000256" key="5">
    <source>
        <dbReference type="ARBA" id="ARBA00022553"/>
    </source>
</evidence>
<protein>
    <recommendedName>
        <fullName evidence="4">histidine kinase</fullName>
        <ecNumber evidence="4">2.7.13.3</ecNumber>
    </recommendedName>
</protein>
<dbReference type="Pfam" id="PF00512">
    <property type="entry name" value="HisKA"/>
    <property type="match status" value="1"/>
</dbReference>
<dbReference type="SUPFAM" id="SSF47384">
    <property type="entry name" value="Homodimeric domain of signal transducing histidine kinase"/>
    <property type="match status" value="1"/>
</dbReference>
<keyword evidence="8" id="KW-0902">Two-component regulatory system</keyword>
<accession>A0A1H8V1X0</accession>
<dbReference type="InterPro" id="IPR003661">
    <property type="entry name" value="HisK_dim/P_dom"/>
</dbReference>
<evidence type="ECO:0000313" key="13">
    <source>
        <dbReference type="Proteomes" id="UP000198582"/>
    </source>
</evidence>
<sequence length="205" mass="22751">MFTHSARYGGISVITGGRRSLRRITATARRLSSQNLHRSGGHHRRNARPERGGFTSQRRFIADASHEIRTPLAVQRTALQVGLADPTPKEPALIRDRLLADNRRSERPIEGLLLLARSDQGVPGPAPVRLDEVVDEVLARHGTDLRGRAAAALVRGEVLLLTRLLADAVRYSTAGGTVWVRTTPPAGCWKCATPARWWPRKRWRS</sequence>
<comment type="subcellular location">
    <subcellularLocation>
        <location evidence="3">Cell membrane</location>
    </subcellularLocation>
    <subcellularLocation>
        <location evidence="2">Membrane</location>
        <topology evidence="2">Multi-pass membrane protein</topology>
    </subcellularLocation>
</comment>
<dbReference type="SMART" id="SM00388">
    <property type="entry name" value="HisKA"/>
    <property type="match status" value="1"/>
</dbReference>
<reference evidence="12 13" key="1">
    <citation type="submission" date="2016-10" db="EMBL/GenBank/DDBJ databases">
        <authorList>
            <person name="de Groot N.N."/>
        </authorList>
    </citation>
    <scope>NUCLEOTIDE SEQUENCE [LARGE SCALE GENOMIC DNA]</scope>
    <source>
        <strain evidence="12 13">DSM 44993</strain>
    </source>
</reference>
<evidence type="ECO:0000256" key="2">
    <source>
        <dbReference type="ARBA" id="ARBA00004141"/>
    </source>
</evidence>
<evidence type="ECO:0000256" key="10">
    <source>
        <dbReference type="SAM" id="MobiDB-lite"/>
    </source>
</evidence>
<dbReference type="CDD" id="cd00082">
    <property type="entry name" value="HisKA"/>
    <property type="match status" value="1"/>
</dbReference>
<evidence type="ECO:0000256" key="4">
    <source>
        <dbReference type="ARBA" id="ARBA00012438"/>
    </source>
</evidence>
<dbReference type="PANTHER" id="PTHR45436:SF15">
    <property type="entry name" value="SENSOR HISTIDINE KINASE CUSS"/>
    <property type="match status" value="1"/>
</dbReference>
<dbReference type="PANTHER" id="PTHR45436">
    <property type="entry name" value="SENSOR HISTIDINE KINASE YKOH"/>
    <property type="match status" value="1"/>
</dbReference>
<keyword evidence="7 12" id="KW-0418">Kinase</keyword>
<dbReference type="EC" id="2.7.13.3" evidence="4"/>
<evidence type="ECO:0000256" key="7">
    <source>
        <dbReference type="ARBA" id="ARBA00022777"/>
    </source>
</evidence>
<dbReference type="STRING" id="394193.SAMN04489732_103600"/>
<evidence type="ECO:0000256" key="6">
    <source>
        <dbReference type="ARBA" id="ARBA00022679"/>
    </source>
</evidence>
<dbReference type="InterPro" id="IPR036097">
    <property type="entry name" value="HisK_dim/P_sf"/>
</dbReference>
<feature type="region of interest" description="Disordered" evidence="10">
    <location>
        <begin position="33"/>
        <end position="55"/>
    </location>
</feature>
<evidence type="ECO:0000256" key="8">
    <source>
        <dbReference type="ARBA" id="ARBA00023012"/>
    </source>
</evidence>
<evidence type="ECO:0000313" key="12">
    <source>
        <dbReference type="EMBL" id="SEP09429.1"/>
    </source>
</evidence>
<gene>
    <name evidence="12" type="ORF">SAMN04489732_103600</name>
</gene>
<evidence type="ECO:0000256" key="3">
    <source>
        <dbReference type="ARBA" id="ARBA00004236"/>
    </source>
</evidence>
<dbReference type="Gene3D" id="1.10.287.130">
    <property type="match status" value="1"/>
</dbReference>
<dbReference type="AlphaFoldDB" id="A0A1H8V1X0"/>
<dbReference type="Proteomes" id="UP000198582">
    <property type="component" value="Unassembled WGS sequence"/>
</dbReference>
<dbReference type="GO" id="GO:0005886">
    <property type="term" value="C:plasma membrane"/>
    <property type="evidence" value="ECO:0007669"/>
    <property type="project" value="UniProtKB-SubCell"/>
</dbReference>
<name>A0A1H8V1X0_9PSEU</name>
<keyword evidence="9" id="KW-0472">Membrane</keyword>
<evidence type="ECO:0000256" key="9">
    <source>
        <dbReference type="ARBA" id="ARBA00023136"/>
    </source>
</evidence>
<dbReference type="GO" id="GO:0000155">
    <property type="term" value="F:phosphorelay sensor kinase activity"/>
    <property type="evidence" value="ECO:0007669"/>
    <property type="project" value="InterPro"/>
</dbReference>
<comment type="catalytic activity">
    <reaction evidence="1">
        <text>ATP + protein L-histidine = ADP + protein N-phospho-L-histidine.</text>
        <dbReference type="EC" id="2.7.13.3"/>
    </reaction>
</comment>
<organism evidence="12 13">
    <name type="scientific">Amycolatopsis saalfeldensis</name>
    <dbReference type="NCBI Taxonomy" id="394193"/>
    <lineage>
        <taxon>Bacteria</taxon>
        <taxon>Bacillati</taxon>
        <taxon>Actinomycetota</taxon>
        <taxon>Actinomycetes</taxon>
        <taxon>Pseudonocardiales</taxon>
        <taxon>Pseudonocardiaceae</taxon>
        <taxon>Amycolatopsis</taxon>
    </lineage>
</organism>
<keyword evidence="5" id="KW-0597">Phosphoprotein</keyword>
<evidence type="ECO:0000259" key="11">
    <source>
        <dbReference type="SMART" id="SM00388"/>
    </source>
</evidence>
<keyword evidence="13" id="KW-1185">Reference proteome</keyword>
<evidence type="ECO:0000256" key="1">
    <source>
        <dbReference type="ARBA" id="ARBA00000085"/>
    </source>
</evidence>